<evidence type="ECO:0000256" key="1">
    <source>
        <dbReference type="SAM" id="MobiDB-lite"/>
    </source>
</evidence>
<accession>A0AAD4M0H2</accession>
<dbReference type="PANTHER" id="PTHR13265">
    <property type="entry name" value="THO COMPLEX SUBUNIT 1"/>
    <property type="match status" value="1"/>
</dbReference>
<dbReference type="EMBL" id="WTXG01000035">
    <property type="protein sequence ID" value="KAI0297614.1"/>
    <property type="molecule type" value="Genomic_DNA"/>
</dbReference>
<name>A0AAD4M0H2_9AGAM</name>
<feature type="compositionally biased region" description="Polar residues" evidence="1">
    <location>
        <begin position="601"/>
        <end position="610"/>
    </location>
</feature>
<dbReference type="InterPro" id="IPR021861">
    <property type="entry name" value="THO_THOC1"/>
</dbReference>
<sequence>MVHRSPDSALRHLLQSLPPRPFHKGDLDKLVSNALEDTPSKFSPDVRRGHWELALKNEIFTIAAEEGKALNDPDTTYYDELKDRLELVLTFTEQDACEQAFTFSTLQDLLETQTISSCSHIFSWIESRAARLTAGMVPQKGKALVLLRTLNDLLRRLSKMGSNTIFCGRILTFLSGVFPLGERSGVNLRGEYGPAWEVVRFPREKEACDEKADGRTEVKSDDAMTVDEVPTGKPTTSPKSAMEMIEKKEDLYNTFWSLQLPFSKPSLFALPQTFNDFQEAVNKVLPVIKEATVKERALTGSRTIMTGAAAANPLKRKRETEQNTEQPPSKEYFFAKFLTSPDLLDLEIADTHFRRQFLFQLLVLLHHLQTFTKEAKASWVSSRNRSLQMDFTLEDDAVQWVSDTIARGYEELRQTAPAGRVFADAVAGVLERERNWVRWKNDLCSPFDREREPGPGLEEVTRSKREEMHTEAEEWPHSLGSAPLTEIWEMGYRGLADLENSFQPGDVKEFVKKIKLEDKRIEMRKKTLARQGERMAAARAKAAATATATATATGSSGSTASAQEDGVEQNNPSNLGSTLHPSLPAKPGSGSPGKVSDDDSQTQGTPTAVSPTPPRGPVGVDGIATAGAVVAATRVVTAGDEQIAKLEENKQRWAWLALRTARDQHLGQFAKIGVGDIVALAGEIEREREARESGVGQDVVVKAGNEVASGKDGEGDVKMEG</sequence>
<dbReference type="GO" id="GO:0003746">
    <property type="term" value="F:translation elongation factor activity"/>
    <property type="evidence" value="ECO:0007669"/>
    <property type="project" value="UniProtKB-KW"/>
</dbReference>
<feature type="compositionally biased region" description="Polar residues" evidence="1">
    <location>
        <begin position="568"/>
        <end position="580"/>
    </location>
</feature>
<reference evidence="2" key="1">
    <citation type="journal article" date="2022" name="New Phytol.">
        <title>Evolutionary transition to the ectomycorrhizal habit in the genomes of a hyperdiverse lineage of mushroom-forming fungi.</title>
        <authorList>
            <person name="Looney B."/>
            <person name="Miyauchi S."/>
            <person name="Morin E."/>
            <person name="Drula E."/>
            <person name="Courty P.E."/>
            <person name="Kohler A."/>
            <person name="Kuo A."/>
            <person name="LaButti K."/>
            <person name="Pangilinan J."/>
            <person name="Lipzen A."/>
            <person name="Riley R."/>
            <person name="Andreopoulos W."/>
            <person name="He G."/>
            <person name="Johnson J."/>
            <person name="Nolan M."/>
            <person name="Tritt A."/>
            <person name="Barry K.W."/>
            <person name="Grigoriev I.V."/>
            <person name="Nagy L.G."/>
            <person name="Hibbett D."/>
            <person name="Henrissat B."/>
            <person name="Matheny P.B."/>
            <person name="Labbe J."/>
            <person name="Martin F.M."/>
        </authorList>
    </citation>
    <scope>NUCLEOTIDE SEQUENCE</scope>
    <source>
        <strain evidence="2">BPL690</strain>
    </source>
</reference>
<dbReference type="Pfam" id="PF11957">
    <property type="entry name" value="efThoc1"/>
    <property type="match status" value="1"/>
</dbReference>
<dbReference type="GO" id="GO:0006406">
    <property type="term" value="P:mRNA export from nucleus"/>
    <property type="evidence" value="ECO:0007669"/>
    <property type="project" value="TreeGrafter"/>
</dbReference>
<keyword evidence="3" id="KW-1185">Reference proteome</keyword>
<feature type="compositionally biased region" description="Low complexity" evidence="1">
    <location>
        <begin position="548"/>
        <end position="562"/>
    </location>
</feature>
<gene>
    <name evidence="2" type="ORF">B0F90DRAFT_1738583</name>
</gene>
<dbReference type="Proteomes" id="UP001203297">
    <property type="component" value="Unassembled WGS sequence"/>
</dbReference>
<evidence type="ECO:0000313" key="2">
    <source>
        <dbReference type="EMBL" id="KAI0297614.1"/>
    </source>
</evidence>
<keyword evidence="2" id="KW-0251">Elongation factor</keyword>
<evidence type="ECO:0000313" key="3">
    <source>
        <dbReference type="Proteomes" id="UP001203297"/>
    </source>
</evidence>
<feature type="region of interest" description="Disordered" evidence="1">
    <location>
        <begin position="548"/>
        <end position="621"/>
    </location>
</feature>
<proteinExistence type="predicted"/>
<comment type="caution">
    <text evidence="2">The sequence shown here is derived from an EMBL/GenBank/DDBJ whole genome shotgun (WGS) entry which is preliminary data.</text>
</comment>
<feature type="region of interest" description="Disordered" evidence="1">
    <location>
        <begin position="448"/>
        <end position="476"/>
    </location>
</feature>
<protein>
    <submittedName>
        <fullName evidence="2">THO complex subunit 1 transcription elongation factor-domain-containing protein</fullName>
    </submittedName>
</protein>
<dbReference type="PANTHER" id="PTHR13265:SF0">
    <property type="entry name" value="HPR1"/>
    <property type="match status" value="1"/>
</dbReference>
<keyword evidence="2" id="KW-0648">Protein biosynthesis</keyword>
<dbReference type="GO" id="GO:0000445">
    <property type="term" value="C:THO complex part of transcription export complex"/>
    <property type="evidence" value="ECO:0007669"/>
    <property type="project" value="TreeGrafter"/>
</dbReference>
<dbReference type="AlphaFoldDB" id="A0AAD4M0H2"/>
<organism evidence="2 3">
    <name type="scientific">Multifurca ochricompacta</name>
    <dbReference type="NCBI Taxonomy" id="376703"/>
    <lineage>
        <taxon>Eukaryota</taxon>
        <taxon>Fungi</taxon>
        <taxon>Dikarya</taxon>
        <taxon>Basidiomycota</taxon>
        <taxon>Agaricomycotina</taxon>
        <taxon>Agaricomycetes</taxon>
        <taxon>Russulales</taxon>
        <taxon>Russulaceae</taxon>
        <taxon>Multifurca</taxon>
    </lineage>
</organism>